<evidence type="ECO:0000313" key="1">
    <source>
        <dbReference type="EMBL" id="TKA77015.1"/>
    </source>
</evidence>
<dbReference type="PANTHER" id="PTHR38846:SF1">
    <property type="entry name" value="C3H1-TYPE DOMAIN-CONTAINING PROTEIN"/>
    <property type="match status" value="1"/>
</dbReference>
<dbReference type="EMBL" id="NAJQ01000148">
    <property type="protein sequence ID" value="TKA77015.1"/>
    <property type="molecule type" value="Genomic_DNA"/>
</dbReference>
<keyword evidence="2" id="KW-1185">Reference proteome</keyword>
<dbReference type="OrthoDB" id="6105938at2759"/>
<organism evidence="1 2">
    <name type="scientific">Friedmanniomyces simplex</name>
    <dbReference type="NCBI Taxonomy" id="329884"/>
    <lineage>
        <taxon>Eukaryota</taxon>
        <taxon>Fungi</taxon>
        <taxon>Dikarya</taxon>
        <taxon>Ascomycota</taxon>
        <taxon>Pezizomycotina</taxon>
        <taxon>Dothideomycetes</taxon>
        <taxon>Dothideomycetidae</taxon>
        <taxon>Mycosphaerellales</taxon>
        <taxon>Teratosphaeriaceae</taxon>
        <taxon>Friedmanniomyces</taxon>
    </lineage>
</organism>
<reference evidence="1 2" key="1">
    <citation type="submission" date="2017-03" db="EMBL/GenBank/DDBJ databases">
        <title>Genomes of endolithic fungi from Antarctica.</title>
        <authorList>
            <person name="Coleine C."/>
            <person name="Masonjones S."/>
            <person name="Stajich J.E."/>
        </authorList>
    </citation>
    <scope>NUCLEOTIDE SEQUENCE [LARGE SCALE GENOMIC DNA]</scope>
    <source>
        <strain evidence="1 2">CCFEE 5184</strain>
    </source>
</reference>
<evidence type="ECO:0000313" key="2">
    <source>
        <dbReference type="Proteomes" id="UP000309340"/>
    </source>
</evidence>
<protein>
    <submittedName>
        <fullName evidence="1">Uncharacterized protein</fullName>
    </submittedName>
</protein>
<comment type="caution">
    <text evidence="1">The sequence shown here is derived from an EMBL/GenBank/DDBJ whole genome shotgun (WGS) entry which is preliminary data.</text>
</comment>
<gene>
    <name evidence="1" type="ORF">B0A55_01948</name>
</gene>
<dbReference type="AlphaFoldDB" id="A0A4U0XQ27"/>
<dbReference type="Proteomes" id="UP000309340">
    <property type="component" value="Unassembled WGS sequence"/>
</dbReference>
<dbReference type="PANTHER" id="PTHR38846">
    <property type="entry name" value="C3H1-TYPE DOMAIN-CONTAINING PROTEIN"/>
    <property type="match status" value="1"/>
</dbReference>
<proteinExistence type="predicted"/>
<sequence>MEQAALYDNIIEYFDTTYGRKENRLAAWQLLCEHVGVEAAPSIIKCKKALDAVFINIFDFVAFQKGGPPFKRFPTASALRTYTKTGRVFPLKLAKESPILRSMLIKVFFK</sequence>
<name>A0A4U0XQ27_9PEZI</name>
<accession>A0A4U0XQ27</accession>